<keyword evidence="3" id="KW-0328">Glycosyltransferase</keyword>
<dbReference type="EMBL" id="MCGO01000013">
    <property type="protein sequence ID" value="ORY47813.1"/>
    <property type="molecule type" value="Genomic_DNA"/>
</dbReference>
<protein>
    <recommendedName>
        <fullName evidence="13">Nucleotide-diphospho-sugar transferase</fullName>
    </recommendedName>
</protein>
<sequence length="617" mass="70785">MDRRPPVRTPLPKRIEVLLLLLILICVVLGLVRPSASASASDSVHEIRNFPARDHINANANANANKDSSVKVRGGFSVASEDDLRSIIDEEVRKELGKNLLQLKQQPQIQQQETEPENSFDFAAVEAQIDLLQIQFLDYLNGEEGVEQDSALLFGGSLLHLESPFDIRGTWRKLAFYAKTVPSLPHNRTDFLELGRRTRANLIAYTILYDRPSLIPILCGKLNPTLSDVTHFQNDLKATIDAATKILYPWLSPTYPTLRAMQSAFVKGNEDGIVLCSGKWHFEMAVHAITTIRKALKSTLPVEVHYGGPDDLTPEMIKAFNSIENVKTVNILEYFPTETKLWGGWSMKPFAMLISRFRRLIFIDADALFFQDPRVLLTSSKIVSQYGQMFYHDRTLGGNDPWWFKSINPHYSHYSTTLRYMQKDKPGSSQHEMESGVVVIDKGRTGVLHALMTVCKMNSKYERDELTYHRVYGDKETYWISWDLIRVPYRFTPSYGGTVGYKNERDHVCGGLFHTDEQFRPLWWNGGVMANKHISKDAEFMKFEYAAFDVHAQGIDWEWETKTTPFCLKPKDPVREVVMLSNEEKRLGAEFVELYKEIKLGEGGWKEYFKRVYKVEF</sequence>
<keyword evidence="10" id="KW-0732">Signal</keyword>
<dbReference type="Pfam" id="PF11051">
    <property type="entry name" value="Mannosyl_trans3"/>
    <property type="match status" value="1"/>
</dbReference>
<evidence type="ECO:0000256" key="2">
    <source>
        <dbReference type="ARBA" id="ARBA00009105"/>
    </source>
</evidence>
<reference evidence="11 12" key="1">
    <citation type="submission" date="2016-07" db="EMBL/GenBank/DDBJ databases">
        <title>Pervasive Adenine N6-methylation of Active Genes in Fungi.</title>
        <authorList>
            <consortium name="DOE Joint Genome Institute"/>
            <person name="Mondo S.J."/>
            <person name="Dannebaum R.O."/>
            <person name="Kuo R.C."/>
            <person name="Labutti K."/>
            <person name="Haridas S."/>
            <person name="Kuo A."/>
            <person name="Salamov A."/>
            <person name="Ahrendt S.R."/>
            <person name="Lipzen A."/>
            <person name="Sullivan W."/>
            <person name="Andreopoulos W.B."/>
            <person name="Clum A."/>
            <person name="Lindquist E."/>
            <person name="Daum C."/>
            <person name="Ramamoorthy G.K."/>
            <person name="Gryganskyi A."/>
            <person name="Culley D."/>
            <person name="Magnuson J.K."/>
            <person name="James T.Y."/>
            <person name="O'Malley M.A."/>
            <person name="Stajich J.E."/>
            <person name="Spatafora J.W."/>
            <person name="Visel A."/>
            <person name="Grigoriev I.V."/>
        </authorList>
    </citation>
    <scope>NUCLEOTIDE SEQUENCE [LARGE SCALE GENOMIC DNA]</scope>
    <source>
        <strain evidence="11 12">JEL800</strain>
    </source>
</reference>
<evidence type="ECO:0000256" key="4">
    <source>
        <dbReference type="ARBA" id="ARBA00022679"/>
    </source>
</evidence>
<keyword evidence="6" id="KW-0735">Signal-anchor</keyword>
<comment type="caution">
    <text evidence="11">The sequence shown here is derived from an EMBL/GenBank/DDBJ whole genome shotgun (WGS) entry which is preliminary data.</text>
</comment>
<evidence type="ECO:0000256" key="3">
    <source>
        <dbReference type="ARBA" id="ARBA00022676"/>
    </source>
</evidence>
<evidence type="ECO:0000313" key="11">
    <source>
        <dbReference type="EMBL" id="ORY47813.1"/>
    </source>
</evidence>
<evidence type="ECO:0000256" key="8">
    <source>
        <dbReference type="ARBA" id="ARBA00023136"/>
    </source>
</evidence>
<keyword evidence="12" id="KW-1185">Reference proteome</keyword>
<dbReference type="PANTHER" id="PTHR31392:SF1">
    <property type="entry name" value="ALPHA-1,3-MANNOSYLTRANSFERASE MNN1-RELATED"/>
    <property type="match status" value="1"/>
</dbReference>
<evidence type="ECO:0000256" key="9">
    <source>
        <dbReference type="ARBA" id="ARBA00023180"/>
    </source>
</evidence>
<comment type="subcellular location">
    <subcellularLocation>
        <location evidence="1">Membrane</location>
        <topology evidence="1">Single-pass type II membrane protein</topology>
    </subcellularLocation>
</comment>
<dbReference type="Proteomes" id="UP000193642">
    <property type="component" value="Unassembled WGS sequence"/>
</dbReference>
<keyword evidence="8" id="KW-0472">Membrane</keyword>
<feature type="signal peptide" evidence="10">
    <location>
        <begin position="1"/>
        <end position="30"/>
    </location>
</feature>
<dbReference type="GO" id="GO:0000033">
    <property type="term" value="F:alpha-1,3-mannosyltransferase activity"/>
    <property type="evidence" value="ECO:0007669"/>
    <property type="project" value="TreeGrafter"/>
</dbReference>
<dbReference type="PANTHER" id="PTHR31392">
    <property type="entry name" value="ALPHA-1,3-MANNOSYLTRANSFERASE MNN1-RELATED"/>
    <property type="match status" value="1"/>
</dbReference>
<evidence type="ECO:0008006" key="13">
    <source>
        <dbReference type="Google" id="ProtNLM"/>
    </source>
</evidence>
<accession>A0A1Y2CLD7</accession>
<evidence type="ECO:0000313" key="12">
    <source>
        <dbReference type="Proteomes" id="UP000193642"/>
    </source>
</evidence>
<dbReference type="GO" id="GO:0016020">
    <property type="term" value="C:membrane"/>
    <property type="evidence" value="ECO:0007669"/>
    <property type="project" value="UniProtKB-SubCell"/>
</dbReference>
<evidence type="ECO:0000256" key="7">
    <source>
        <dbReference type="ARBA" id="ARBA00022989"/>
    </source>
</evidence>
<evidence type="ECO:0000256" key="10">
    <source>
        <dbReference type="SAM" id="SignalP"/>
    </source>
</evidence>
<dbReference type="InterPro" id="IPR029044">
    <property type="entry name" value="Nucleotide-diphossugar_trans"/>
</dbReference>
<organism evidence="11 12">
    <name type="scientific">Rhizoclosmatium globosum</name>
    <dbReference type="NCBI Taxonomy" id="329046"/>
    <lineage>
        <taxon>Eukaryota</taxon>
        <taxon>Fungi</taxon>
        <taxon>Fungi incertae sedis</taxon>
        <taxon>Chytridiomycota</taxon>
        <taxon>Chytridiomycota incertae sedis</taxon>
        <taxon>Chytridiomycetes</taxon>
        <taxon>Chytridiales</taxon>
        <taxon>Chytriomycetaceae</taxon>
        <taxon>Rhizoclosmatium</taxon>
    </lineage>
</organism>
<dbReference type="OrthoDB" id="430354at2759"/>
<keyword evidence="7" id="KW-1133">Transmembrane helix</keyword>
<evidence type="ECO:0000256" key="6">
    <source>
        <dbReference type="ARBA" id="ARBA00022968"/>
    </source>
</evidence>
<dbReference type="SUPFAM" id="SSF53448">
    <property type="entry name" value="Nucleotide-diphospho-sugar transferases"/>
    <property type="match status" value="1"/>
</dbReference>
<keyword evidence="5" id="KW-0812">Transmembrane</keyword>
<comment type="similarity">
    <text evidence="2">Belongs to the MNN1/MNT family.</text>
</comment>
<evidence type="ECO:0000256" key="1">
    <source>
        <dbReference type="ARBA" id="ARBA00004606"/>
    </source>
</evidence>
<keyword evidence="9" id="KW-0325">Glycoprotein</keyword>
<dbReference type="GO" id="GO:0005794">
    <property type="term" value="C:Golgi apparatus"/>
    <property type="evidence" value="ECO:0007669"/>
    <property type="project" value="TreeGrafter"/>
</dbReference>
<dbReference type="InterPro" id="IPR022751">
    <property type="entry name" value="Alpha_mannosyltransferase"/>
</dbReference>
<gene>
    <name evidence="11" type="ORF">BCR33DRAFT_735969</name>
</gene>
<proteinExistence type="inferred from homology"/>
<keyword evidence="4" id="KW-0808">Transferase</keyword>
<name>A0A1Y2CLD7_9FUNG</name>
<dbReference type="GO" id="GO:0006493">
    <property type="term" value="P:protein O-linked glycosylation"/>
    <property type="evidence" value="ECO:0007669"/>
    <property type="project" value="TreeGrafter"/>
</dbReference>
<dbReference type="AlphaFoldDB" id="A0A1Y2CLD7"/>
<feature type="chain" id="PRO_5012305170" description="Nucleotide-diphospho-sugar transferase" evidence="10">
    <location>
        <begin position="31"/>
        <end position="617"/>
    </location>
</feature>
<evidence type="ECO:0000256" key="5">
    <source>
        <dbReference type="ARBA" id="ARBA00022692"/>
    </source>
</evidence>